<dbReference type="EMBL" id="AZHB01000012">
    <property type="protein sequence ID" value="OAA62238.1"/>
    <property type="molecule type" value="Genomic_DNA"/>
</dbReference>
<reference evidence="2 3" key="1">
    <citation type="journal article" date="2016" name="Genome Biol. Evol.">
        <title>Divergent and convergent evolution of fungal pathogenicity.</title>
        <authorList>
            <person name="Shang Y."/>
            <person name="Xiao G."/>
            <person name="Zheng P."/>
            <person name="Cen K."/>
            <person name="Zhan S."/>
            <person name="Wang C."/>
        </authorList>
    </citation>
    <scope>NUCLEOTIDE SEQUENCE [LARGE SCALE GENOMIC DNA]</scope>
    <source>
        <strain evidence="2 3">ARSEF 2679</strain>
    </source>
</reference>
<dbReference type="GeneID" id="30021539"/>
<protein>
    <submittedName>
        <fullName evidence="2">Uncharacterized protein</fullName>
    </submittedName>
</protein>
<evidence type="ECO:0000256" key="1">
    <source>
        <dbReference type="SAM" id="MobiDB-lite"/>
    </source>
</evidence>
<gene>
    <name evidence="2" type="ORF">ISF_05247</name>
</gene>
<dbReference type="RefSeq" id="XP_018703988.1">
    <property type="nucleotide sequence ID" value="XM_018848852.1"/>
</dbReference>
<accession>A0A167V599</accession>
<sequence>MADFSPLDRDLAASNSPPLVDARLTERLSEDPPEHATIRLPYRFAPVTPGLLDSPPAQGARISPDAKLFQEPDSPFVPPARPSSTPYPFVDTRETACSSTSDFSLALGSQNVSIPPAVDDPRDRSRPATHFTRVPVEVHEVILDHLFGVCAPISLRAGLWSPSSARGLGRAPRSSRRRETTQLALINSTWRVLVQKRLYRHIKLKGTLSSIDQAISHFAGPGQRLANYVKHIEIWFPVFQPRYPQQAISPSPVLPVFRSDGGLPFAIYTLPGDNCTLQDVFQFVSLALPCTKILTLEGGERRKAPKVVHSHHHNRHGLDYGPILPIVSSVTTLVTKGQWNLMRDNHDFVSILGALPNIEEWRGAYSKPKSKSYITISQFLPYIPAGIKHLSLCLENDYRREAVVPAFFAKASRQAHICTVLAKIVPSLERFSYTGRVCHQFFQVASQSAFASSSRLRSIDLTLKNCCRHSNIFSDSGSGIQDKGFIAAFERLVISAVKSLAHFHRVEYMRIRFVDLDSAVPGLNPYFLFQHGECSGVWSDKIINEMAKARPGSKFPELSESFGNISYTKEGRLIVPPELSRTRMTSIKIANYEIFENRVIAV</sequence>
<dbReference type="AlphaFoldDB" id="A0A167V599"/>
<feature type="region of interest" description="Disordered" evidence="1">
    <location>
        <begin position="1"/>
        <end position="20"/>
    </location>
</feature>
<dbReference type="Proteomes" id="UP000076744">
    <property type="component" value="Unassembled WGS sequence"/>
</dbReference>
<dbReference type="STRING" id="1081104.A0A167V599"/>
<evidence type="ECO:0000313" key="2">
    <source>
        <dbReference type="EMBL" id="OAA62238.1"/>
    </source>
</evidence>
<evidence type="ECO:0000313" key="3">
    <source>
        <dbReference type="Proteomes" id="UP000076744"/>
    </source>
</evidence>
<dbReference type="OrthoDB" id="5281682at2759"/>
<feature type="compositionally biased region" description="Basic and acidic residues" evidence="1">
    <location>
        <begin position="1"/>
        <end position="11"/>
    </location>
</feature>
<proteinExistence type="predicted"/>
<name>A0A167V599_CORFA</name>
<organism evidence="2 3">
    <name type="scientific">Cordyceps fumosorosea (strain ARSEF 2679)</name>
    <name type="common">Isaria fumosorosea</name>
    <dbReference type="NCBI Taxonomy" id="1081104"/>
    <lineage>
        <taxon>Eukaryota</taxon>
        <taxon>Fungi</taxon>
        <taxon>Dikarya</taxon>
        <taxon>Ascomycota</taxon>
        <taxon>Pezizomycotina</taxon>
        <taxon>Sordariomycetes</taxon>
        <taxon>Hypocreomycetidae</taxon>
        <taxon>Hypocreales</taxon>
        <taxon>Cordycipitaceae</taxon>
        <taxon>Cordyceps</taxon>
    </lineage>
</organism>
<comment type="caution">
    <text evidence="2">The sequence shown here is derived from an EMBL/GenBank/DDBJ whole genome shotgun (WGS) entry which is preliminary data.</text>
</comment>
<keyword evidence="3" id="KW-1185">Reference proteome</keyword>